<accession>G5GI60</accession>
<dbReference type="PANTHER" id="PTHR43267">
    <property type="entry name" value="TRNA THREONYLCARBAMOYLADENOSINE DEHYDRATASE"/>
    <property type="match status" value="1"/>
</dbReference>
<dbReference type="NCBIfam" id="NF006395">
    <property type="entry name" value="PRK08644.1"/>
    <property type="match status" value="1"/>
</dbReference>
<proteinExistence type="predicted"/>
<dbReference type="OrthoDB" id="9804286at2"/>
<dbReference type="PANTHER" id="PTHR43267:SF3">
    <property type="entry name" value="THIF PROTEIN"/>
    <property type="match status" value="1"/>
</dbReference>
<dbReference type="Proteomes" id="UP000003011">
    <property type="component" value="Unassembled WGS sequence"/>
</dbReference>
<sequence length="228" mass="25076">MKDSEDKDKIQKNNSLNEIPTYNEIYASLCKRHTKAVQDRISSGRVAVVGLGGLGSVIATALARAGVGHLHLIDFDRVDLSNLNRQQYRLCDIGKYKTEALLEILEEINPYLDIKIDSIKIDKCNIKYIFENDNIVCEAFDDAVSKALFVDGFFTYYKSGVLISSSGMAGLGSGNDIITRKINDRFYICGDGKNGLESGQQLFAPHVGICACHQANMVLRLLTGMTGA</sequence>
<dbReference type="RefSeq" id="WP_005540747.1">
    <property type="nucleotide sequence ID" value="NZ_JH378832.1"/>
</dbReference>
<comment type="caution">
    <text evidence="2">The sequence shown here is derived from an EMBL/GenBank/DDBJ whole genome shotgun (WGS) entry which is preliminary data.</text>
</comment>
<gene>
    <name evidence="2" type="ORF">HMPREF9333_01250</name>
</gene>
<dbReference type="GO" id="GO:0061504">
    <property type="term" value="P:cyclic threonylcarbamoyladenosine biosynthetic process"/>
    <property type="evidence" value="ECO:0007669"/>
    <property type="project" value="TreeGrafter"/>
</dbReference>
<dbReference type="InterPro" id="IPR012729">
    <property type="entry name" value="ThiF_fam2"/>
</dbReference>
<evidence type="ECO:0000313" key="3">
    <source>
        <dbReference type="Proteomes" id="UP000003011"/>
    </source>
</evidence>
<protein>
    <submittedName>
        <fullName evidence="2">Thiamine biosynthesis protein ThiF</fullName>
    </submittedName>
</protein>
<dbReference type="AlphaFoldDB" id="G5GI60"/>
<feature type="domain" description="THIF-type NAD/FAD binding fold" evidence="1">
    <location>
        <begin position="34"/>
        <end position="225"/>
    </location>
</feature>
<dbReference type="InterPro" id="IPR035985">
    <property type="entry name" value="Ubiquitin-activating_enz"/>
</dbReference>
<keyword evidence="3" id="KW-1185">Reference proteome</keyword>
<dbReference type="EMBL" id="ACZL01000021">
    <property type="protein sequence ID" value="EHI55535.1"/>
    <property type="molecule type" value="Genomic_DNA"/>
</dbReference>
<dbReference type="InterPro" id="IPR045886">
    <property type="entry name" value="ThiF/MoeB/HesA"/>
</dbReference>
<dbReference type="NCBIfam" id="TIGR02354">
    <property type="entry name" value="thiF_fam2"/>
    <property type="match status" value="1"/>
</dbReference>
<dbReference type="GO" id="GO:0008641">
    <property type="term" value="F:ubiquitin-like modifier activating enzyme activity"/>
    <property type="evidence" value="ECO:0007669"/>
    <property type="project" value="InterPro"/>
</dbReference>
<evidence type="ECO:0000259" key="1">
    <source>
        <dbReference type="Pfam" id="PF00899"/>
    </source>
</evidence>
<reference evidence="2 3" key="1">
    <citation type="submission" date="2011-08" db="EMBL/GenBank/DDBJ databases">
        <title>The Genome Sequence of Johnsonella ignava ATCC 51276.</title>
        <authorList>
            <consortium name="The Broad Institute Genome Sequencing Platform"/>
            <person name="Earl A."/>
            <person name="Ward D."/>
            <person name="Feldgarden M."/>
            <person name="Gevers D."/>
            <person name="Izard J."/>
            <person name="Blanton J.M."/>
            <person name="Baranova O.V."/>
            <person name="Dewhirst F.E."/>
            <person name="Young S.K."/>
            <person name="Zeng Q."/>
            <person name="Gargeya S."/>
            <person name="Fitzgerald M."/>
            <person name="Haas B."/>
            <person name="Abouelleil A."/>
            <person name="Alvarado L."/>
            <person name="Arachchi H.M."/>
            <person name="Berlin A."/>
            <person name="Brown A."/>
            <person name="Chapman S.B."/>
            <person name="Chen Z."/>
            <person name="Dunbar C."/>
            <person name="Freedman E."/>
            <person name="Gearin G."/>
            <person name="Gellesch M."/>
            <person name="Goldberg J."/>
            <person name="Griggs A."/>
            <person name="Gujja S."/>
            <person name="Heiman D."/>
            <person name="Howarth C."/>
            <person name="Larson L."/>
            <person name="Lui A."/>
            <person name="MacDonald P.J.P."/>
            <person name="Montmayeur A."/>
            <person name="Murphy C."/>
            <person name="Neiman D."/>
            <person name="Pearson M."/>
            <person name="Priest M."/>
            <person name="Roberts A."/>
            <person name="Saif S."/>
            <person name="Shea T."/>
            <person name="Shenoy N."/>
            <person name="Sisk P."/>
            <person name="Stolte C."/>
            <person name="Sykes S."/>
            <person name="Wortman J."/>
            <person name="Nusbaum C."/>
            <person name="Birren B."/>
        </authorList>
    </citation>
    <scope>NUCLEOTIDE SEQUENCE [LARGE SCALE GENOMIC DNA]</scope>
    <source>
        <strain evidence="2 3">ATCC 51276</strain>
    </source>
</reference>
<evidence type="ECO:0000313" key="2">
    <source>
        <dbReference type="EMBL" id="EHI55535.1"/>
    </source>
</evidence>
<dbReference type="Gene3D" id="3.40.50.720">
    <property type="entry name" value="NAD(P)-binding Rossmann-like Domain"/>
    <property type="match status" value="1"/>
</dbReference>
<dbReference type="STRING" id="679200.HMPREF9333_01250"/>
<dbReference type="eggNOG" id="COG0476">
    <property type="taxonomic scope" value="Bacteria"/>
</dbReference>
<dbReference type="Pfam" id="PF00899">
    <property type="entry name" value="ThiF"/>
    <property type="match status" value="1"/>
</dbReference>
<dbReference type="GO" id="GO:0061503">
    <property type="term" value="F:tRNA threonylcarbamoyladenosine dehydratase"/>
    <property type="evidence" value="ECO:0007669"/>
    <property type="project" value="TreeGrafter"/>
</dbReference>
<organism evidence="2 3">
    <name type="scientific">Johnsonella ignava ATCC 51276</name>
    <dbReference type="NCBI Taxonomy" id="679200"/>
    <lineage>
        <taxon>Bacteria</taxon>
        <taxon>Bacillati</taxon>
        <taxon>Bacillota</taxon>
        <taxon>Clostridia</taxon>
        <taxon>Lachnospirales</taxon>
        <taxon>Lachnospiraceae</taxon>
        <taxon>Johnsonella</taxon>
    </lineage>
</organism>
<name>G5GI60_9FIRM</name>
<dbReference type="InterPro" id="IPR000594">
    <property type="entry name" value="ThiF_NAD_FAD-bd"/>
</dbReference>
<dbReference type="HOGENOM" id="CLU_013325_10_4_9"/>
<dbReference type="SUPFAM" id="SSF69572">
    <property type="entry name" value="Activating enzymes of the ubiquitin-like proteins"/>
    <property type="match status" value="1"/>
</dbReference>